<gene>
    <name evidence="1" type="ORF">AsAng_0058100</name>
</gene>
<evidence type="ECO:0000313" key="2">
    <source>
        <dbReference type="Proteomes" id="UP001060919"/>
    </source>
</evidence>
<sequence>MYRRKSKIYIDAGNACASSIVIPKSIRAILHKNLYLCATLKKSINEFEK</sequence>
<dbReference type="AlphaFoldDB" id="A0A915YKS6"/>
<accession>A0A915YKS6</accession>
<dbReference type="KEGG" id="aup:AsAng_0058100"/>
<reference evidence="1" key="1">
    <citation type="submission" date="2022-09" db="EMBL/GenBank/DDBJ databases">
        <title>Aureispira anguillicida sp. nov., isolated from Leptocephalus of Japanese eel Anguilla japonica.</title>
        <authorList>
            <person name="Yuasa K."/>
            <person name="Mekata T."/>
            <person name="Ikunari K."/>
        </authorList>
    </citation>
    <scope>NUCLEOTIDE SEQUENCE</scope>
    <source>
        <strain evidence="1">EL160426</strain>
    </source>
</reference>
<evidence type="ECO:0000313" key="1">
    <source>
        <dbReference type="EMBL" id="BDS15028.1"/>
    </source>
</evidence>
<name>A0A915YKS6_9BACT</name>
<dbReference type="Proteomes" id="UP001060919">
    <property type="component" value="Chromosome"/>
</dbReference>
<proteinExistence type="predicted"/>
<keyword evidence="2" id="KW-1185">Reference proteome</keyword>
<protein>
    <submittedName>
        <fullName evidence="1">Uncharacterized protein</fullName>
    </submittedName>
</protein>
<dbReference type="EMBL" id="AP026867">
    <property type="protein sequence ID" value="BDS15028.1"/>
    <property type="molecule type" value="Genomic_DNA"/>
</dbReference>
<organism evidence="1 2">
    <name type="scientific">Aureispira anguillae</name>
    <dbReference type="NCBI Taxonomy" id="2864201"/>
    <lineage>
        <taxon>Bacteria</taxon>
        <taxon>Pseudomonadati</taxon>
        <taxon>Bacteroidota</taxon>
        <taxon>Saprospiria</taxon>
        <taxon>Saprospirales</taxon>
        <taxon>Saprospiraceae</taxon>
        <taxon>Aureispira</taxon>
    </lineage>
</organism>